<evidence type="ECO:0000259" key="2">
    <source>
        <dbReference type="Pfam" id="PF17171"/>
    </source>
</evidence>
<feature type="domain" description="Metaxin glutathione S-transferase" evidence="2">
    <location>
        <begin position="203"/>
        <end position="264"/>
    </location>
</feature>
<evidence type="ECO:0000313" key="4">
    <source>
        <dbReference type="EMBL" id="CAG5118261.1"/>
    </source>
</evidence>
<dbReference type="PANTHER" id="PTHR12289">
    <property type="entry name" value="METAXIN RELATED"/>
    <property type="match status" value="1"/>
</dbReference>
<dbReference type="SFLD" id="SFLDG01200">
    <property type="entry name" value="SUF1.1"/>
    <property type="match status" value="1"/>
</dbReference>
<evidence type="ECO:0000259" key="3">
    <source>
        <dbReference type="Pfam" id="PF17172"/>
    </source>
</evidence>
<dbReference type="SUPFAM" id="SSF52833">
    <property type="entry name" value="Thioredoxin-like"/>
    <property type="match status" value="1"/>
</dbReference>
<dbReference type="InterPro" id="IPR036249">
    <property type="entry name" value="Thioredoxin-like_sf"/>
</dbReference>
<dbReference type="InterPro" id="IPR036282">
    <property type="entry name" value="Glutathione-S-Trfase_C_sf"/>
</dbReference>
<organism evidence="4 5">
    <name type="scientific">Candidula unifasciata</name>
    <dbReference type="NCBI Taxonomy" id="100452"/>
    <lineage>
        <taxon>Eukaryota</taxon>
        <taxon>Metazoa</taxon>
        <taxon>Spiralia</taxon>
        <taxon>Lophotrochozoa</taxon>
        <taxon>Mollusca</taxon>
        <taxon>Gastropoda</taxon>
        <taxon>Heterobranchia</taxon>
        <taxon>Euthyneura</taxon>
        <taxon>Panpulmonata</taxon>
        <taxon>Eupulmonata</taxon>
        <taxon>Stylommatophora</taxon>
        <taxon>Helicina</taxon>
        <taxon>Helicoidea</taxon>
        <taxon>Geomitridae</taxon>
        <taxon>Candidula</taxon>
    </lineage>
</organism>
<feature type="domain" description="Thioredoxin-like fold" evidence="3">
    <location>
        <begin position="64"/>
        <end position="158"/>
    </location>
</feature>
<gene>
    <name evidence="4" type="ORF">CUNI_LOCUS3819</name>
</gene>
<dbReference type="Pfam" id="PF17172">
    <property type="entry name" value="GST_N_4"/>
    <property type="match status" value="1"/>
</dbReference>
<keyword evidence="5" id="KW-1185">Reference proteome</keyword>
<dbReference type="Proteomes" id="UP000678393">
    <property type="component" value="Unassembled WGS sequence"/>
</dbReference>
<dbReference type="InterPro" id="IPR026928">
    <property type="entry name" value="FAX/IsoI-like"/>
</dbReference>
<dbReference type="PANTHER" id="PTHR12289:SF41">
    <property type="entry name" value="FAILED AXON CONNECTIONS-RELATED"/>
    <property type="match status" value="1"/>
</dbReference>
<dbReference type="SFLD" id="SFLDS00019">
    <property type="entry name" value="Glutathione_Transferase_(cytos"/>
    <property type="match status" value="1"/>
</dbReference>
<dbReference type="SFLD" id="SFLDG01180">
    <property type="entry name" value="SUF1"/>
    <property type="match status" value="1"/>
</dbReference>
<dbReference type="Gene3D" id="1.20.1050.10">
    <property type="match status" value="1"/>
</dbReference>
<dbReference type="InterPro" id="IPR033468">
    <property type="entry name" value="Metaxin_GST"/>
</dbReference>
<dbReference type="EMBL" id="CAJHNH020000522">
    <property type="protein sequence ID" value="CAG5118261.1"/>
    <property type="molecule type" value="Genomic_DNA"/>
</dbReference>
<dbReference type="InterPro" id="IPR050931">
    <property type="entry name" value="Mito_Protein_Transport_Metaxin"/>
</dbReference>
<proteinExistence type="inferred from homology"/>
<evidence type="ECO:0008006" key="6">
    <source>
        <dbReference type="Google" id="ProtNLM"/>
    </source>
</evidence>
<dbReference type="GO" id="GO:0005737">
    <property type="term" value="C:cytoplasm"/>
    <property type="evidence" value="ECO:0007669"/>
    <property type="project" value="TreeGrafter"/>
</dbReference>
<dbReference type="AlphaFoldDB" id="A0A8S3YS53"/>
<dbReference type="CDD" id="cd03193">
    <property type="entry name" value="GST_C_Metaxin"/>
    <property type="match status" value="1"/>
</dbReference>
<protein>
    <recommendedName>
        <fullName evidence="6">Failed axon connections homolog</fullName>
    </recommendedName>
</protein>
<dbReference type="SUPFAM" id="SSF47616">
    <property type="entry name" value="GST C-terminal domain-like"/>
    <property type="match status" value="1"/>
</dbReference>
<reference evidence="4" key="1">
    <citation type="submission" date="2021-04" db="EMBL/GenBank/DDBJ databases">
        <authorList>
            <consortium name="Molecular Ecology Group"/>
        </authorList>
    </citation>
    <scope>NUCLEOTIDE SEQUENCE</scope>
</reference>
<name>A0A8S3YS53_9EUPU</name>
<comment type="similarity">
    <text evidence="1">Belongs to the FAX family.</text>
</comment>
<dbReference type="InterPro" id="IPR040079">
    <property type="entry name" value="Glutathione_S-Trfase"/>
</dbReference>
<accession>A0A8S3YS53</accession>
<comment type="caution">
    <text evidence="4">The sequence shown here is derived from an EMBL/GenBank/DDBJ whole genome shotgun (WGS) entry which is preliminary data.</text>
</comment>
<dbReference type="Pfam" id="PF17171">
    <property type="entry name" value="GST_C_6"/>
    <property type="match status" value="1"/>
</dbReference>
<dbReference type="InterPro" id="IPR012336">
    <property type="entry name" value="Thioredoxin-like_fold"/>
</dbReference>
<dbReference type="OrthoDB" id="5809458at2759"/>
<evidence type="ECO:0000313" key="5">
    <source>
        <dbReference type="Proteomes" id="UP000678393"/>
    </source>
</evidence>
<evidence type="ECO:0000256" key="1">
    <source>
        <dbReference type="ARBA" id="ARBA00006475"/>
    </source>
</evidence>
<sequence length="286" mass="32869">MEQLRSAWTNYPYCVTGVLTVPVAYVLFRKYCGSQKQPRIECQPNTVLLHQMTRGPYAPSLSNFSVKLETYLRMAGIPYINDLSGQFSPKGKTPFITYNGEDVSDTHFIIEYLNKKLNINLNKDLNQEQLAFAKAFQVLADEYLYWILVYSRWVYDKNLTIIKMGLPGSPCLIWKLKKTMVRRVIGQGMGVHSAEEIKRIFLADLQALSDFLGNKQFLMGSTPCEVDCSVFGLLSQFIWQAVDDLCGNVIQEKFPALNEYCLRMRERFWPDWDDCITHGGTRPAIK</sequence>